<feature type="binding site" evidence="7">
    <location>
        <position position="34"/>
    </location>
    <ligand>
        <name>ATP</name>
        <dbReference type="ChEBI" id="CHEBI:30616"/>
    </ligand>
</feature>
<dbReference type="AlphaFoldDB" id="A0A8S3S5R8"/>
<dbReference type="InterPro" id="IPR050339">
    <property type="entry name" value="CC_SR_Kinase"/>
</dbReference>
<protein>
    <recommendedName>
        <fullName evidence="1">non-specific serine/threonine protein kinase</fullName>
        <ecNumber evidence="1">2.7.11.1</ecNumber>
    </recommendedName>
</protein>
<dbReference type="GO" id="GO:0005524">
    <property type="term" value="F:ATP binding"/>
    <property type="evidence" value="ECO:0007669"/>
    <property type="project" value="UniProtKB-UniRule"/>
</dbReference>
<keyword evidence="4 7" id="KW-0547">Nucleotide-binding</keyword>
<evidence type="ECO:0000259" key="8">
    <source>
        <dbReference type="PROSITE" id="PS50011"/>
    </source>
</evidence>
<evidence type="ECO:0000313" key="9">
    <source>
        <dbReference type="EMBL" id="CAG2213692.1"/>
    </source>
</evidence>
<dbReference type="OrthoDB" id="6148895at2759"/>
<dbReference type="PROSITE" id="PS50011">
    <property type="entry name" value="PROTEIN_KINASE_DOM"/>
    <property type="match status" value="1"/>
</dbReference>
<evidence type="ECO:0000256" key="7">
    <source>
        <dbReference type="PROSITE-ProRule" id="PRU10141"/>
    </source>
</evidence>
<dbReference type="GO" id="GO:0005737">
    <property type="term" value="C:cytoplasm"/>
    <property type="evidence" value="ECO:0007669"/>
    <property type="project" value="TreeGrafter"/>
</dbReference>
<dbReference type="EMBL" id="CAJPWZ010001382">
    <property type="protein sequence ID" value="CAG2213692.1"/>
    <property type="molecule type" value="Genomic_DNA"/>
</dbReference>
<feature type="domain" description="Protein kinase" evidence="8">
    <location>
        <begin position="5"/>
        <end position="277"/>
    </location>
</feature>
<keyword evidence="3 9" id="KW-0808">Transferase</keyword>
<dbReference type="InterPro" id="IPR011009">
    <property type="entry name" value="Kinase-like_dom_sf"/>
</dbReference>
<accession>A0A8S3S5R8</accession>
<organism evidence="9 10">
    <name type="scientific">Mytilus edulis</name>
    <name type="common">Blue mussel</name>
    <dbReference type="NCBI Taxonomy" id="6550"/>
    <lineage>
        <taxon>Eukaryota</taxon>
        <taxon>Metazoa</taxon>
        <taxon>Spiralia</taxon>
        <taxon>Lophotrochozoa</taxon>
        <taxon>Mollusca</taxon>
        <taxon>Bivalvia</taxon>
        <taxon>Autobranchia</taxon>
        <taxon>Pteriomorphia</taxon>
        <taxon>Mytilida</taxon>
        <taxon>Mytiloidea</taxon>
        <taxon>Mytilidae</taxon>
        <taxon>Mytilinae</taxon>
        <taxon>Mytilus</taxon>
    </lineage>
</organism>
<evidence type="ECO:0000256" key="4">
    <source>
        <dbReference type="ARBA" id="ARBA00022741"/>
    </source>
</evidence>
<evidence type="ECO:0000256" key="5">
    <source>
        <dbReference type="ARBA" id="ARBA00022777"/>
    </source>
</evidence>
<comment type="caution">
    <text evidence="9">The sequence shown here is derived from an EMBL/GenBank/DDBJ whole genome shotgun (WGS) entry which is preliminary data.</text>
</comment>
<evidence type="ECO:0000256" key="6">
    <source>
        <dbReference type="ARBA" id="ARBA00022840"/>
    </source>
</evidence>
<sequence length="404" mass="46869">MLKHFEIVKKIGEGAYGSVYKIKSKTDKKEYALKFVPLRTDQDEERINREVEVLSQLQHANIVRYHTSWHIKSEGASNDSLATNVQYLCIQMEYCNQTLRDFIENMNVYDRCDRELEQRRILGEIVDGIKYIHDENIMHRDLNPRNIFLSKSGTVKIGDFGIARPENLTEGSKIMSSKDENLTSYIGTKLYCGPEVLNCDKKYDKRIDLYSLGLIIFEMWFTFQTEMERCKIFEGLLQHDPNMRMGLEEVVEKMSLFDKEETFTDETPIQQIPNRNINNAKSLMEIADWPSIPENPADEMIIKFESASSNRGAPVLYVSDENVISVFGIVLGHSFRKGVKEKGMTVIRNLSSVYESIDPIMPDDIRKAIFSSSPYFKCHERIMENIEHYILVQKDLEALRLIQV</sequence>
<keyword evidence="5" id="KW-0418">Kinase</keyword>
<evidence type="ECO:0000256" key="1">
    <source>
        <dbReference type="ARBA" id="ARBA00012513"/>
    </source>
</evidence>
<gene>
    <name evidence="9" type="ORF">MEDL_27599</name>
</gene>
<keyword evidence="10" id="KW-1185">Reference proteome</keyword>
<dbReference type="PANTHER" id="PTHR11042">
    <property type="entry name" value="EUKARYOTIC TRANSLATION INITIATION FACTOR 2-ALPHA KINASE EIF2-ALPHA KINASE -RELATED"/>
    <property type="match status" value="1"/>
</dbReference>
<dbReference type="SUPFAM" id="SSF56112">
    <property type="entry name" value="Protein kinase-like (PK-like)"/>
    <property type="match status" value="1"/>
</dbReference>
<dbReference type="Gene3D" id="1.10.510.10">
    <property type="entry name" value="Transferase(Phosphotransferase) domain 1"/>
    <property type="match status" value="1"/>
</dbReference>
<evidence type="ECO:0000256" key="2">
    <source>
        <dbReference type="ARBA" id="ARBA00022527"/>
    </source>
</evidence>
<keyword evidence="6 7" id="KW-0067">ATP-binding</keyword>
<evidence type="ECO:0000256" key="3">
    <source>
        <dbReference type="ARBA" id="ARBA00022679"/>
    </source>
</evidence>
<reference evidence="9" key="1">
    <citation type="submission" date="2021-03" db="EMBL/GenBank/DDBJ databases">
        <authorList>
            <person name="Bekaert M."/>
        </authorList>
    </citation>
    <scope>NUCLEOTIDE SEQUENCE</scope>
</reference>
<dbReference type="InterPro" id="IPR000719">
    <property type="entry name" value="Prot_kinase_dom"/>
</dbReference>
<dbReference type="GO" id="GO:0005634">
    <property type="term" value="C:nucleus"/>
    <property type="evidence" value="ECO:0007669"/>
    <property type="project" value="TreeGrafter"/>
</dbReference>
<dbReference type="GO" id="GO:0004694">
    <property type="term" value="F:eukaryotic translation initiation factor 2alpha kinase activity"/>
    <property type="evidence" value="ECO:0007669"/>
    <property type="project" value="TreeGrafter"/>
</dbReference>
<dbReference type="PROSITE" id="PS00107">
    <property type="entry name" value="PROTEIN_KINASE_ATP"/>
    <property type="match status" value="1"/>
</dbReference>
<name>A0A8S3S5R8_MYTED</name>
<dbReference type="Pfam" id="PF00069">
    <property type="entry name" value="Pkinase"/>
    <property type="match status" value="1"/>
</dbReference>
<keyword evidence="2" id="KW-0723">Serine/threonine-protein kinase</keyword>
<proteinExistence type="predicted"/>
<dbReference type="PANTHER" id="PTHR11042:SF160">
    <property type="entry name" value="EUKARYOTIC TRANSLATION INITIATION FACTOR 2-ALPHA KINASE 1"/>
    <property type="match status" value="1"/>
</dbReference>
<evidence type="ECO:0000313" key="10">
    <source>
        <dbReference type="Proteomes" id="UP000683360"/>
    </source>
</evidence>
<dbReference type="InterPro" id="IPR017441">
    <property type="entry name" value="Protein_kinase_ATP_BS"/>
</dbReference>
<dbReference type="EC" id="2.7.11.1" evidence="1"/>
<dbReference type="Gene3D" id="3.30.200.20">
    <property type="entry name" value="Phosphorylase Kinase, domain 1"/>
    <property type="match status" value="1"/>
</dbReference>
<dbReference type="Proteomes" id="UP000683360">
    <property type="component" value="Unassembled WGS sequence"/>
</dbReference>